<dbReference type="InterPro" id="IPR001567">
    <property type="entry name" value="Pept_M3A_M3B_dom"/>
</dbReference>
<organism evidence="15 17">
    <name type="scientific">Monodon monoceros</name>
    <name type="common">Narwhal</name>
    <name type="synonym">Ceratodon monodon</name>
    <dbReference type="NCBI Taxonomy" id="40151"/>
    <lineage>
        <taxon>Eukaryota</taxon>
        <taxon>Metazoa</taxon>
        <taxon>Chordata</taxon>
        <taxon>Craniata</taxon>
        <taxon>Vertebrata</taxon>
        <taxon>Euteleostomi</taxon>
        <taxon>Mammalia</taxon>
        <taxon>Eutheria</taxon>
        <taxon>Laurasiatheria</taxon>
        <taxon>Artiodactyla</taxon>
        <taxon>Whippomorpha</taxon>
        <taxon>Cetacea</taxon>
        <taxon>Odontoceti</taxon>
        <taxon>Monodontidae</taxon>
        <taxon>Monodon</taxon>
    </lineage>
</organism>
<evidence type="ECO:0000313" key="18">
    <source>
        <dbReference type="Proteomes" id="UP000694561"/>
    </source>
</evidence>
<dbReference type="GO" id="GO:0004222">
    <property type="term" value="F:metalloendopeptidase activity"/>
    <property type="evidence" value="ECO:0007669"/>
    <property type="project" value="InterPro"/>
</dbReference>
<reference evidence="17" key="1">
    <citation type="journal article" date="2019" name="IScience">
        <title>Narwhal Genome Reveals Long-Term Low Genetic Diversity despite Current Large Abundance Size.</title>
        <authorList>
            <person name="Westbury M.V."/>
            <person name="Petersen B."/>
            <person name="Garde E."/>
            <person name="Heide-Jorgensen M.P."/>
            <person name="Lorenzen E.D."/>
        </authorList>
    </citation>
    <scope>NUCLEOTIDE SEQUENCE [LARGE SCALE GENOMIC DNA]</scope>
</reference>
<comment type="function">
    <text evidence="12">Involved in the metabolism of neuropeptides under 20 amino acid residues long. Involved in cytoplasmic peptide degradation. Able to degrade the amyloid-beta precursor protein and generate amyloidogenic fragments. Also acts as a regulator of cannabinoid signaling pathway by mediating degradation of hemopressin, an antagonist peptide of the cannabinoid receptor CNR1.</text>
</comment>
<dbReference type="Pfam" id="PF01432">
    <property type="entry name" value="Peptidase_M3"/>
    <property type="match status" value="1"/>
</dbReference>
<protein>
    <recommendedName>
        <fullName evidence="11">Thimet oligopeptidase</fullName>
        <ecNumber evidence="10">3.4.24.15</ecNumber>
    </recommendedName>
</protein>
<comment type="cofactor">
    <cofactor evidence="13">
        <name>Zn(2+)</name>
        <dbReference type="ChEBI" id="CHEBI:29105"/>
    </cofactor>
    <text evidence="13">Binds 1 zinc ion.</text>
</comment>
<evidence type="ECO:0000256" key="1">
    <source>
        <dbReference type="ARBA" id="ARBA00006040"/>
    </source>
</evidence>
<keyword evidence="6 13" id="KW-0378">Hydrolase</keyword>
<dbReference type="InterPro" id="IPR024079">
    <property type="entry name" value="MetalloPept_cat_dom_sf"/>
</dbReference>
<dbReference type="GO" id="GO:0006518">
    <property type="term" value="P:peptide metabolic process"/>
    <property type="evidence" value="ECO:0007669"/>
    <property type="project" value="TreeGrafter"/>
</dbReference>
<keyword evidence="5 13" id="KW-0479">Metal-binding</keyword>
<evidence type="ECO:0000256" key="7">
    <source>
        <dbReference type="ARBA" id="ARBA00022833"/>
    </source>
</evidence>
<keyword evidence="18" id="KW-1185">Reference proteome</keyword>
<evidence type="ECO:0000256" key="8">
    <source>
        <dbReference type="ARBA" id="ARBA00023049"/>
    </source>
</evidence>
<sequence>MNQGEETRYHVDEYLLSESFPMQVVTCGLLGISQELLGLTFDLEEGANVWHEGVRLYTVRDAASGKVLHRQVLPGPLPLTACFSLQPVCLQQDGSHQIAIAATVAKFTKPTRPALPAAAQ</sequence>
<comment type="subunit">
    <text evidence="2">Monomer.</text>
</comment>
<dbReference type="GO" id="GO:0005758">
    <property type="term" value="C:mitochondrial intermembrane space"/>
    <property type="evidence" value="ECO:0007669"/>
    <property type="project" value="TreeGrafter"/>
</dbReference>
<dbReference type="PANTHER" id="PTHR11804">
    <property type="entry name" value="PROTEASE M3 THIMET OLIGOPEPTIDASE-RELATED"/>
    <property type="match status" value="1"/>
</dbReference>
<evidence type="ECO:0000313" key="16">
    <source>
        <dbReference type="Ensembl" id="ENSMMNP00015028997.1"/>
    </source>
</evidence>
<reference evidence="16" key="3">
    <citation type="submission" date="2025-05" db="UniProtKB">
        <authorList>
            <consortium name="Ensembl"/>
        </authorList>
    </citation>
    <scope>IDENTIFICATION</scope>
</reference>
<accession>A0A4U1EWX4</accession>
<name>A0A4U1EWX4_MONMO</name>
<reference evidence="15" key="2">
    <citation type="journal article" date="2019" name="IScience">
        <title>Narwhal Genome Reveals Long-Term Low Genetic Diversity despite Current Large Abundance Size.</title>
        <authorList>
            <person name="Westbury M.V."/>
            <person name="Petersen B."/>
            <person name="Garde E."/>
            <person name="Heide-Jorgensen M.P."/>
            <person name="Lorenzen E.D."/>
        </authorList>
    </citation>
    <scope>NUCLEOTIDE SEQUENCE</scope>
    <source>
        <strain evidence="15">MVW</strain>
        <tissue evidence="15">Liver</tissue>
    </source>
</reference>
<dbReference type="PANTHER" id="PTHR11804:SF50">
    <property type="entry name" value="THIMET OLIGOPEPTIDASE"/>
    <property type="match status" value="1"/>
</dbReference>
<evidence type="ECO:0000313" key="15">
    <source>
        <dbReference type="EMBL" id="TKC41203.1"/>
    </source>
</evidence>
<keyword evidence="3" id="KW-0597">Phosphoprotein</keyword>
<dbReference type="AlphaFoldDB" id="A0A4U1EWX4"/>
<dbReference type="InterPro" id="IPR045090">
    <property type="entry name" value="Pept_M3A_M3B"/>
</dbReference>
<dbReference type="GeneTree" id="ENSGT01010000229032"/>
<evidence type="ECO:0000256" key="9">
    <source>
        <dbReference type="ARBA" id="ARBA00036235"/>
    </source>
</evidence>
<evidence type="ECO:0000256" key="4">
    <source>
        <dbReference type="ARBA" id="ARBA00022670"/>
    </source>
</evidence>
<proteinExistence type="inferred from homology"/>
<dbReference type="EMBL" id="RWIC01000667">
    <property type="protein sequence ID" value="TKC41203.1"/>
    <property type="molecule type" value="Genomic_DNA"/>
</dbReference>
<comment type="catalytic activity">
    <reaction evidence="9">
        <text>Preferential cleavage of bonds with hydrophobic residues at P1, P2 and P3' and a small residue at P1' in substrates of 5 to 15 residues.</text>
        <dbReference type="EC" id="3.4.24.15"/>
    </reaction>
</comment>
<dbReference type="InterPro" id="IPR024077">
    <property type="entry name" value="Neurolysin/TOP_dom2"/>
</dbReference>
<dbReference type="Gene3D" id="3.40.390.10">
    <property type="entry name" value="Collagenase (Catalytic Domain)"/>
    <property type="match status" value="1"/>
</dbReference>
<keyword evidence="4 13" id="KW-0645">Protease</keyword>
<evidence type="ECO:0000256" key="10">
    <source>
        <dbReference type="ARBA" id="ARBA00039079"/>
    </source>
</evidence>
<gene>
    <name evidence="15" type="ORF">EI555_010531</name>
</gene>
<dbReference type="Gene3D" id="1.10.1370.10">
    <property type="entry name" value="Neurolysin, domain 3"/>
    <property type="match status" value="1"/>
</dbReference>
<evidence type="ECO:0000256" key="13">
    <source>
        <dbReference type="RuleBase" id="RU003435"/>
    </source>
</evidence>
<keyword evidence="7 13" id="KW-0862">Zinc</keyword>
<dbReference type="Ensembl" id="ENSMMNT00015031874.1">
    <property type="protein sequence ID" value="ENSMMNP00015028997.1"/>
    <property type="gene ID" value="ENSMMNG00015021153.1"/>
</dbReference>
<evidence type="ECO:0000259" key="14">
    <source>
        <dbReference type="Pfam" id="PF01432"/>
    </source>
</evidence>
<evidence type="ECO:0000256" key="6">
    <source>
        <dbReference type="ARBA" id="ARBA00022801"/>
    </source>
</evidence>
<keyword evidence="8 13" id="KW-0482">Metalloprotease</keyword>
<dbReference type="EC" id="3.4.24.15" evidence="10"/>
<dbReference type="GO" id="GO:0006508">
    <property type="term" value="P:proteolysis"/>
    <property type="evidence" value="ECO:0007669"/>
    <property type="project" value="UniProtKB-KW"/>
</dbReference>
<evidence type="ECO:0000313" key="17">
    <source>
        <dbReference type="Proteomes" id="UP000308365"/>
    </source>
</evidence>
<evidence type="ECO:0000256" key="11">
    <source>
        <dbReference type="ARBA" id="ARBA00039633"/>
    </source>
</evidence>
<evidence type="ECO:0000256" key="5">
    <source>
        <dbReference type="ARBA" id="ARBA00022723"/>
    </source>
</evidence>
<dbReference type="Proteomes" id="UP000308365">
    <property type="component" value="Unassembled WGS sequence"/>
</dbReference>
<dbReference type="GO" id="GO:0046872">
    <property type="term" value="F:metal ion binding"/>
    <property type="evidence" value="ECO:0007669"/>
    <property type="project" value="UniProtKB-UniRule"/>
</dbReference>
<evidence type="ECO:0000256" key="3">
    <source>
        <dbReference type="ARBA" id="ARBA00022553"/>
    </source>
</evidence>
<evidence type="ECO:0000256" key="2">
    <source>
        <dbReference type="ARBA" id="ARBA00011245"/>
    </source>
</evidence>
<dbReference type="SUPFAM" id="SSF55486">
    <property type="entry name" value="Metalloproteases ('zincins'), catalytic domain"/>
    <property type="match status" value="1"/>
</dbReference>
<evidence type="ECO:0000256" key="12">
    <source>
        <dbReference type="ARBA" id="ARBA00045978"/>
    </source>
</evidence>
<feature type="domain" description="Peptidase M3A/M3B catalytic" evidence="14">
    <location>
        <begin position="2"/>
        <end position="69"/>
    </location>
</feature>
<comment type="similarity">
    <text evidence="1 13">Belongs to the peptidase M3 family.</text>
</comment>
<dbReference type="Proteomes" id="UP000694561">
    <property type="component" value="Unplaced"/>
</dbReference>